<evidence type="ECO:0000259" key="2">
    <source>
        <dbReference type="Pfam" id="PF22041"/>
    </source>
</evidence>
<feature type="domain" description="GST N-terminal" evidence="1">
    <location>
        <begin position="1"/>
        <end position="57"/>
    </location>
</feature>
<comment type="caution">
    <text evidence="3">The sequence shown here is derived from an EMBL/GenBank/DDBJ whole genome shotgun (WGS) entry which is preliminary data.</text>
</comment>
<dbReference type="Gene3D" id="1.20.1050.10">
    <property type="match status" value="1"/>
</dbReference>
<evidence type="ECO:0000259" key="1">
    <source>
        <dbReference type="Pfam" id="PF13417"/>
    </source>
</evidence>
<evidence type="ECO:0000313" key="4">
    <source>
        <dbReference type="Proteomes" id="UP000630805"/>
    </source>
</evidence>
<dbReference type="InterPro" id="IPR036282">
    <property type="entry name" value="Glutathione-S-Trfase_C_sf"/>
</dbReference>
<proteinExistence type="predicted"/>
<accession>A0ABX2PWQ1</accession>
<dbReference type="InterPro" id="IPR054416">
    <property type="entry name" value="GST_UstS-like_C"/>
</dbReference>
<dbReference type="Pfam" id="PF13417">
    <property type="entry name" value="GST_N_3"/>
    <property type="match status" value="1"/>
</dbReference>
<gene>
    <name evidence="3" type="ORF">HW561_22855</name>
</gene>
<reference evidence="3 4" key="1">
    <citation type="submission" date="2020-06" db="EMBL/GenBank/DDBJ databases">
        <authorList>
            <person name="Cao W.R."/>
        </authorList>
    </citation>
    <scope>NUCLEOTIDE SEQUENCE [LARGE SCALE GENOMIC DNA]</scope>
    <source>
        <strain evidence="3 4">B1Z28</strain>
    </source>
</reference>
<protein>
    <submittedName>
        <fullName evidence="3">Glutathione S-transferase C-terminal domain-containing protein</fullName>
    </submittedName>
</protein>
<dbReference type="Pfam" id="PF22041">
    <property type="entry name" value="GST_C_7"/>
    <property type="match status" value="1"/>
</dbReference>
<dbReference type="Proteomes" id="UP000630805">
    <property type="component" value="Unassembled WGS sequence"/>
</dbReference>
<dbReference type="InterPro" id="IPR004045">
    <property type="entry name" value="Glutathione_S-Trfase_N"/>
</dbReference>
<dbReference type="EMBL" id="JABXWT010000037">
    <property type="protein sequence ID" value="NVO58620.1"/>
    <property type="molecule type" value="Genomic_DNA"/>
</dbReference>
<name>A0ABX2PWQ1_9RHOB</name>
<feature type="domain" description="Glutathione S-transferase UstS-like C-terminal" evidence="2">
    <location>
        <begin position="72"/>
        <end position="171"/>
    </location>
</feature>
<sequence length="206" mass="23404">MALTHKKLRFESQPWHITDKQRIARSGDVTEPALVDGGRWVRDSWQIATYLDETYPDYPLFDDISCKTKALFVNNWADSTLHPLIFRAVIAEQLPLTANCDKTNYKERTLSKFGQSVEEIGSDPETARQAVQNAIVPLETTLAETSFLGGDDPDYSDYILFGTFQWVRVVSFSSLWLPNSALHNWFEVMLDAFDGVGRAQPPRSEL</sequence>
<dbReference type="Gene3D" id="3.40.30.10">
    <property type="entry name" value="Glutaredoxin"/>
    <property type="match status" value="1"/>
</dbReference>
<organism evidence="3 4">
    <name type="scientific">Ruegeria haliotis</name>
    <dbReference type="NCBI Taxonomy" id="2747601"/>
    <lineage>
        <taxon>Bacteria</taxon>
        <taxon>Pseudomonadati</taxon>
        <taxon>Pseudomonadota</taxon>
        <taxon>Alphaproteobacteria</taxon>
        <taxon>Rhodobacterales</taxon>
        <taxon>Roseobacteraceae</taxon>
        <taxon>Ruegeria</taxon>
    </lineage>
</organism>
<keyword evidence="4" id="KW-1185">Reference proteome</keyword>
<dbReference type="SUPFAM" id="SSF47616">
    <property type="entry name" value="GST C-terminal domain-like"/>
    <property type="match status" value="1"/>
</dbReference>
<dbReference type="SUPFAM" id="SSF52833">
    <property type="entry name" value="Thioredoxin-like"/>
    <property type="match status" value="1"/>
</dbReference>
<dbReference type="InterPro" id="IPR036249">
    <property type="entry name" value="Thioredoxin-like_sf"/>
</dbReference>
<evidence type="ECO:0000313" key="3">
    <source>
        <dbReference type="EMBL" id="NVO58620.1"/>
    </source>
</evidence>